<dbReference type="STRING" id="897.B2D07_01765"/>
<proteinExistence type="predicted"/>
<keyword evidence="4 6" id="KW-1133">Transmembrane helix</keyword>
<dbReference type="EMBL" id="ATHJ01000087">
    <property type="protein sequence ID" value="EPR39893.1"/>
    <property type="molecule type" value="Genomic_DNA"/>
</dbReference>
<evidence type="ECO:0000256" key="5">
    <source>
        <dbReference type="ARBA" id="ARBA00023136"/>
    </source>
</evidence>
<dbReference type="PANTHER" id="PTHR34857">
    <property type="entry name" value="SLL0384 PROTEIN"/>
    <property type="match status" value="1"/>
</dbReference>
<evidence type="ECO:0000256" key="2">
    <source>
        <dbReference type="ARBA" id="ARBA00022475"/>
    </source>
</evidence>
<keyword evidence="8" id="KW-1185">Reference proteome</keyword>
<evidence type="ECO:0000256" key="3">
    <source>
        <dbReference type="ARBA" id="ARBA00022692"/>
    </source>
</evidence>
<name>S7V5K5_DESML</name>
<dbReference type="GO" id="GO:0006824">
    <property type="term" value="P:cobalt ion transport"/>
    <property type="evidence" value="ECO:0007669"/>
    <property type="project" value="InterPro"/>
</dbReference>
<dbReference type="GO" id="GO:0043190">
    <property type="term" value="C:ATP-binding cassette (ABC) transporter complex"/>
    <property type="evidence" value="ECO:0007669"/>
    <property type="project" value="InterPro"/>
</dbReference>
<feature type="transmembrane region" description="Helical" evidence="6">
    <location>
        <begin position="285"/>
        <end position="305"/>
    </location>
</feature>
<dbReference type="AlphaFoldDB" id="S7V5K5"/>
<dbReference type="NCBIfam" id="TIGR02454">
    <property type="entry name" value="ECF_T_CbiQ"/>
    <property type="match status" value="1"/>
</dbReference>
<organism evidence="7 8">
    <name type="scientific">Desulfococcus multivorans DSM 2059</name>
    <dbReference type="NCBI Taxonomy" id="1121405"/>
    <lineage>
        <taxon>Bacteria</taxon>
        <taxon>Pseudomonadati</taxon>
        <taxon>Thermodesulfobacteriota</taxon>
        <taxon>Desulfobacteria</taxon>
        <taxon>Desulfobacterales</taxon>
        <taxon>Desulfococcaceae</taxon>
        <taxon>Desulfococcus</taxon>
    </lineage>
</organism>
<reference evidence="7 8" key="1">
    <citation type="journal article" date="2013" name="Genome Announc.">
        <title>Draft genome sequences for three mercury-methylating, sulfate-reducing bacteria.</title>
        <authorList>
            <person name="Brown S.D."/>
            <person name="Hurt R.A.Jr."/>
            <person name="Gilmour C.C."/>
            <person name="Elias D.A."/>
        </authorList>
    </citation>
    <scope>NUCLEOTIDE SEQUENCE [LARGE SCALE GENOMIC DNA]</scope>
    <source>
        <strain evidence="7 8">DSM 2059</strain>
    </source>
</reference>
<gene>
    <name evidence="7" type="ORF">dsmv_2466</name>
</gene>
<evidence type="ECO:0000313" key="8">
    <source>
        <dbReference type="Proteomes" id="UP000014977"/>
    </source>
</evidence>
<dbReference type="InterPro" id="IPR003339">
    <property type="entry name" value="ABC/ECF_trnsptr_transmembrane"/>
</dbReference>
<comment type="subcellular location">
    <subcellularLocation>
        <location evidence="1">Cell membrane</location>
        <topology evidence="1">Multi-pass membrane protein</topology>
    </subcellularLocation>
</comment>
<sequence>MAEVVHIVLPAWQFAAILAGPLILLAAAAAGLRFLVRRRSVSGEDRDWSVPPLADAAGATLFHRWDVRCKITALLAYSFLVAALEHVTPALAALAVSLLALVLARSSLVRALTRLLAVTGFLVMFLVVMPLSAPALPGDTVLVIDGVDWLGFNLRGLYKALAIACKGVAVALLMEPLLTTAPLPVTLHGLTRLGIPDMVGQMVLLSHRYLHVFRHEAERMAAGMRVRGFRKRTDIETLRAVANFLGMLFVRSFERTERVFDAMRARGYRGRFPAPEEPRMQAKDLLLAGAWLALGITLILWDRFFQHR</sequence>
<dbReference type="InterPro" id="IPR012809">
    <property type="entry name" value="ECF_CbiQ"/>
</dbReference>
<dbReference type="OrthoDB" id="4533at2"/>
<keyword evidence="5 6" id="KW-0472">Membrane</keyword>
<evidence type="ECO:0000256" key="4">
    <source>
        <dbReference type="ARBA" id="ARBA00022989"/>
    </source>
</evidence>
<dbReference type="eggNOG" id="COG0619">
    <property type="taxonomic scope" value="Bacteria"/>
</dbReference>
<keyword evidence="2" id="KW-1003">Cell membrane</keyword>
<comment type="caution">
    <text evidence="7">The sequence shown here is derived from an EMBL/GenBank/DDBJ whole genome shotgun (WGS) entry which is preliminary data.</text>
</comment>
<dbReference type="PANTHER" id="PTHR34857:SF2">
    <property type="entry name" value="SLL0384 PROTEIN"/>
    <property type="match status" value="1"/>
</dbReference>
<evidence type="ECO:0000256" key="1">
    <source>
        <dbReference type="ARBA" id="ARBA00004651"/>
    </source>
</evidence>
<accession>S7V5K5</accession>
<feature type="transmembrane region" description="Helical" evidence="6">
    <location>
        <begin position="12"/>
        <end position="36"/>
    </location>
</feature>
<dbReference type="Pfam" id="PF02361">
    <property type="entry name" value="CbiQ"/>
    <property type="match status" value="1"/>
</dbReference>
<keyword evidence="3 6" id="KW-0812">Transmembrane</keyword>
<dbReference type="InterPro" id="IPR051611">
    <property type="entry name" value="ECF_transporter_component"/>
</dbReference>
<evidence type="ECO:0000256" key="6">
    <source>
        <dbReference type="SAM" id="Phobius"/>
    </source>
</evidence>
<evidence type="ECO:0000313" key="7">
    <source>
        <dbReference type="EMBL" id="EPR39893.1"/>
    </source>
</evidence>
<feature type="transmembrane region" description="Helical" evidence="6">
    <location>
        <begin position="115"/>
        <end position="136"/>
    </location>
</feature>
<dbReference type="CDD" id="cd16914">
    <property type="entry name" value="EcfT"/>
    <property type="match status" value="1"/>
</dbReference>
<dbReference type="Proteomes" id="UP000014977">
    <property type="component" value="Unassembled WGS sequence"/>
</dbReference>
<protein>
    <submittedName>
        <fullName evidence="7">Cobalt ABC transporter, inner membrane subunit CbiQ</fullName>
    </submittedName>
</protein>